<evidence type="ECO:0000313" key="8">
    <source>
        <dbReference type="EMBL" id="KEF55962.1"/>
    </source>
</evidence>
<dbReference type="PANTHER" id="PTHR24305">
    <property type="entry name" value="CYTOCHROME P450"/>
    <property type="match status" value="1"/>
</dbReference>
<evidence type="ECO:0000256" key="2">
    <source>
        <dbReference type="ARBA" id="ARBA00010617"/>
    </source>
</evidence>
<evidence type="ECO:0008006" key="10">
    <source>
        <dbReference type="Google" id="ProtNLM"/>
    </source>
</evidence>
<dbReference type="PROSITE" id="PS00086">
    <property type="entry name" value="CYTOCHROME_P450"/>
    <property type="match status" value="1"/>
</dbReference>
<dbReference type="InterPro" id="IPR002401">
    <property type="entry name" value="Cyt_P450_E_grp-I"/>
</dbReference>
<comment type="cofactor">
    <cofactor evidence="1 6">
        <name>heme</name>
        <dbReference type="ChEBI" id="CHEBI:30413"/>
    </cofactor>
</comment>
<dbReference type="STRING" id="1182545.A0A072P880"/>
<dbReference type="RefSeq" id="XP_013258552.1">
    <property type="nucleotide sequence ID" value="XM_013403098.1"/>
</dbReference>
<keyword evidence="3 6" id="KW-0479">Metal-binding</keyword>
<dbReference type="GO" id="GO:0005506">
    <property type="term" value="F:iron ion binding"/>
    <property type="evidence" value="ECO:0007669"/>
    <property type="project" value="InterPro"/>
</dbReference>
<keyword evidence="5 6" id="KW-0408">Iron</keyword>
<dbReference type="VEuPathDB" id="FungiDB:A1O9_07542"/>
<comment type="caution">
    <text evidence="8">The sequence shown here is derived from an EMBL/GenBank/DDBJ whole genome shotgun (WGS) entry which is preliminary data.</text>
</comment>
<keyword evidence="6 7" id="KW-0349">Heme</keyword>
<dbReference type="PANTHER" id="PTHR24305:SF166">
    <property type="entry name" value="CYTOCHROME P450 12A4, MITOCHONDRIAL-RELATED"/>
    <property type="match status" value="1"/>
</dbReference>
<dbReference type="SUPFAM" id="SSF48264">
    <property type="entry name" value="Cytochrome P450"/>
    <property type="match status" value="1"/>
</dbReference>
<dbReference type="Pfam" id="PF00067">
    <property type="entry name" value="p450"/>
    <property type="match status" value="1"/>
</dbReference>
<dbReference type="InterPro" id="IPR017972">
    <property type="entry name" value="Cyt_P450_CS"/>
</dbReference>
<sequence length="506" mass="57498">MAQLWRIWEVSYRPFKEVGSDTFILATPGGNLAWTCDPRVFEQVGSKHGKFQTPTDMTNFFDVYGPSLGSTEAEEWRAHRKVLATGFNPAIETTVWEETQFQTDTLLSVWMRDGSVVPSVKQWTSRLALHVITSGFFHKRLTWDEYDEGSKVVPLGHQLTFQEALSGVVDRLATIATTPRALLGKIPLKFFRKPYVAFTDFTKYMEELRDVAVARLEETKSQKKRSILGELTAEAEKSIVLAGTPGILEPGEVPLSREGVFGDMFFTLLAGHESTGNVMAFMVYLMAIYPEYQQELHKALDEQLGNRPRQEWTVTQDYNALQKGILGAVQKETLRLYHPAQWNFRRAMIDIPVEDSQSRTHVIPANTIVMVNFAATYHDPTKWTQRDIPTARKKELHDSPALYFDPHRWLRHEGPETQIPPFGVGPRSCIGKAFAQVEMVAFIATVFKKYSVELLVPDETLQACKGDVKLAWDKTRDDAIRQLRDDVKANIAIYLSKDLPITIAKR</sequence>
<dbReference type="InterPro" id="IPR050121">
    <property type="entry name" value="Cytochrome_P450_monoxygenase"/>
</dbReference>
<dbReference type="Gene3D" id="1.10.630.10">
    <property type="entry name" value="Cytochrome P450"/>
    <property type="match status" value="1"/>
</dbReference>
<dbReference type="GO" id="GO:0016705">
    <property type="term" value="F:oxidoreductase activity, acting on paired donors, with incorporation or reduction of molecular oxygen"/>
    <property type="evidence" value="ECO:0007669"/>
    <property type="project" value="InterPro"/>
</dbReference>
<dbReference type="OrthoDB" id="1470350at2759"/>
<evidence type="ECO:0000256" key="7">
    <source>
        <dbReference type="RuleBase" id="RU000461"/>
    </source>
</evidence>
<dbReference type="HOGENOM" id="CLU_001570_25_2_1"/>
<dbReference type="PRINTS" id="PR00385">
    <property type="entry name" value="P450"/>
</dbReference>
<evidence type="ECO:0000256" key="4">
    <source>
        <dbReference type="ARBA" id="ARBA00023002"/>
    </source>
</evidence>
<comment type="similarity">
    <text evidence="2 7">Belongs to the cytochrome P450 family.</text>
</comment>
<evidence type="ECO:0000256" key="3">
    <source>
        <dbReference type="ARBA" id="ARBA00022723"/>
    </source>
</evidence>
<dbReference type="GO" id="GO:0004497">
    <property type="term" value="F:monooxygenase activity"/>
    <property type="evidence" value="ECO:0007669"/>
    <property type="project" value="UniProtKB-KW"/>
</dbReference>
<evidence type="ECO:0000256" key="1">
    <source>
        <dbReference type="ARBA" id="ARBA00001971"/>
    </source>
</evidence>
<keyword evidence="4 7" id="KW-0560">Oxidoreductase</keyword>
<dbReference type="GO" id="GO:0020037">
    <property type="term" value="F:heme binding"/>
    <property type="evidence" value="ECO:0007669"/>
    <property type="project" value="InterPro"/>
</dbReference>
<evidence type="ECO:0000313" key="9">
    <source>
        <dbReference type="Proteomes" id="UP000027920"/>
    </source>
</evidence>
<evidence type="ECO:0000256" key="6">
    <source>
        <dbReference type="PIRSR" id="PIRSR602401-1"/>
    </source>
</evidence>
<dbReference type="InterPro" id="IPR036396">
    <property type="entry name" value="Cyt_P450_sf"/>
</dbReference>
<protein>
    <recommendedName>
        <fullName evidence="10">Cytochrome P450 oxidoreductase</fullName>
    </recommendedName>
</protein>
<dbReference type="EMBL" id="AMGV01000006">
    <property type="protein sequence ID" value="KEF55962.1"/>
    <property type="molecule type" value="Genomic_DNA"/>
</dbReference>
<dbReference type="GeneID" id="25282456"/>
<dbReference type="Proteomes" id="UP000027920">
    <property type="component" value="Unassembled WGS sequence"/>
</dbReference>
<dbReference type="InterPro" id="IPR001128">
    <property type="entry name" value="Cyt_P450"/>
</dbReference>
<organism evidence="8 9">
    <name type="scientific">Exophiala aquamarina CBS 119918</name>
    <dbReference type="NCBI Taxonomy" id="1182545"/>
    <lineage>
        <taxon>Eukaryota</taxon>
        <taxon>Fungi</taxon>
        <taxon>Dikarya</taxon>
        <taxon>Ascomycota</taxon>
        <taxon>Pezizomycotina</taxon>
        <taxon>Eurotiomycetes</taxon>
        <taxon>Chaetothyriomycetidae</taxon>
        <taxon>Chaetothyriales</taxon>
        <taxon>Herpotrichiellaceae</taxon>
        <taxon>Exophiala</taxon>
    </lineage>
</organism>
<proteinExistence type="inferred from homology"/>
<dbReference type="PRINTS" id="PR00463">
    <property type="entry name" value="EP450I"/>
</dbReference>
<name>A0A072P880_9EURO</name>
<evidence type="ECO:0000256" key="5">
    <source>
        <dbReference type="ARBA" id="ARBA00023004"/>
    </source>
</evidence>
<reference evidence="8 9" key="1">
    <citation type="submission" date="2013-03" db="EMBL/GenBank/DDBJ databases">
        <title>The Genome Sequence of Exophiala aquamarina CBS 119918.</title>
        <authorList>
            <consortium name="The Broad Institute Genomics Platform"/>
            <person name="Cuomo C."/>
            <person name="de Hoog S."/>
            <person name="Gorbushina A."/>
            <person name="Walker B."/>
            <person name="Young S.K."/>
            <person name="Zeng Q."/>
            <person name="Gargeya S."/>
            <person name="Fitzgerald M."/>
            <person name="Haas B."/>
            <person name="Abouelleil A."/>
            <person name="Allen A.W."/>
            <person name="Alvarado L."/>
            <person name="Arachchi H.M."/>
            <person name="Berlin A.M."/>
            <person name="Chapman S.B."/>
            <person name="Gainer-Dewar J."/>
            <person name="Goldberg J."/>
            <person name="Griggs A."/>
            <person name="Gujja S."/>
            <person name="Hansen M."/>
            <person name="Howarth C."/>
            <person name="Imamovic A."/>
            <person name="Ireland A."/>
            <person name="Larimer J."/>
            <person name="McCowan C."/>
            <person name="Murphy C."/>
            <person name="Pearson M."/>
            <person name="Poon T.W."/>
            <person name="Priest M."/>
            <person name="Roberts A."/>
            <person name="Saif S."/>
            <person name="Shea T."/>
            <person name="Sisk P."/>
            <person name="Sykes S."/>
            <person name="Wortman J."/>
            <person name="Nusbaum C."/>
            <person name="Birren B."/>
        </authorList>
    </citation>
    <scope>NUCLEOTIDE SEQUENCE [LARGE SCALE GENOMIC DNA]</scope>
    <source>
        <strain evidence="8 9">CBS 119918</strain>
    </source>
</reference>
<gene>
    <name evidence="8" type="ORF">A1O9_07542</name>
</gene>
<feature type="binding site" description="axial binding residue" evidence="6">
    <location>
        <position position="429"/>
    </location>
    <ligand>
        <name>heme</name>
        <dbReference type="ChEBI" id="CHEBI:30413"/>
    </ligand>
    <ligandPart>
        <name>Fe</name>
        <dbReference type="ChEBI" id="CHEBI:18248"/>
    </ligandPart>
</feature>
<keyword evidence="7" id="KW-0503">Monooxygenase</keyword>
<keyword evidence="9" id="KW-1185">Reference proteome</keyword>
<accession>A0A072P880</accession>
<dbReference type="AlphaFoldDB" id="A0A072P880"/>